<organism evidence="2 3">
    <name type="scientific">Diaporthe ampelina</name>
    <dbReference type="NCBI Taxonomy" id="1214573"/>
    <lineage>
        <taxon>Eukaryota</taxon>
        <taxon>Fungi</taxon>
        <taxon>Dikarya</taxon>
        <taxon>Ascomycota</taxon>
        <taxon>Pezizomycotina</taxon>
        <taxon>Sordariomycetes</taxon>
        <taxon>Sordariomycetidae</taxon>
        <taxon>Diaporthales</taxon>
        <taxon>Diaporthaceae</taxon>
        <taxon>Diaporthe</taxon>
    </lineage>
</organism>
<reference evidence="2 3" key="2">
    <citation type="submission" date="2015-05" db="EMBL/GenBank/DDBJ databases">
        <authorList>
            <person name="Morales-Cruz A."/>
            <person name="Amrine K.C."/>
            <person name="Cantu D."/>
        </authorList>
    </citation>
    <scope>NUCLEOTIDE SEQUENCE [LARGE SCALE GENOMIC DNA]</scope>
    <source>
        <strain evidence="2">DA912</strain>
    </source>
</reference>
<gene>
    <name evidence="2" type="ORF">UCDDA912_g08468</name>
</gene>
<name>A0A0G2FBP3_9PEZI</name>
<protein>
    <recommendedName>
        <fullName evidence="4">Secreted protein</fullName>
    </recommendedName>
</protein>
<evidence type="ECO:0000256" key="1">
    <source>
        <dbReference type="SAM" id="SignalP"/>
    </source>
</evidence>
<keyword evidence="3" id="KW-1185">Reference proteome</keyword>
<evidence type="ECO:0000313" key="3">
    <source>
        <dbReference type="Proteomes" id="UP000034680"/>
    </source>
</evidence>
<reference evidence="2 3" key="1">
    <citation type="submission" date="2015-05" db="EMBL/GenBank/DDBJ databases">
        <title>Distinctive expansion of gene families associated with plant cell wall degradation and secondary metabolism in the genomes of grapevine trunk pathogens.</title>
        <authorList>
            <person name="Lawrence D.P."/>
            <person name="Travadon R."/>
            <person name="Rolshausen P.E."/>
            <person name="Baumgartner K."/>
        </authorList>
    </citation>
    <scope>NUCLEOTIDE SEQUENCE [LARGE SCALE GENOMIC DNA]</scope>
    <source>
        <strain evidence="2">DA912</strain>
    </source>
</reference>
<accession>A0A0G2FBP3</accession>
<dbReference type="EMBL" id="LCUC01000375">
    <property type="protein sequence ID" value="KKY31586.1"/>
    <property type="molecule type" value="Genomic_DNA"/>
</dbReference>
<sequence>MHFSPSQALLGLLAALIPSALGAPANGTNGTYSSIYNANSTNSTSGTSGTSGTSPSLVARAEAALVASPSNLACYKKMPGCKYKDVYMDKAKTYGTQMCNKQKGVIAKPGWEGAVAWVRNAYWVSYNMKVEWKEGCTAPGDGTMDVSNPAPGVDCFDVLWPTWINCKGNGGRGGKVDFGCLTYHYNIINGNEVGHGWCVNVPFDNSSLGGGY</sequence>
<comment type="caution">
    <text evidence="2">The sequence shown here is derived from an EMBL/GenBank/DDBJ whole genome shotgun (WGS) entry which is preliminary data.</text>
</comment>
<proteinExistence type="predicted"/>
<feature type="signal peptide" evidence="1">
    <location>
        <begin position="1"/>
        <end position="22"/>
    </location>
</feature>
<feature type="chain" id="PRO_5002543939" description="Secreted protein" evidence="1">
    <location>
        <begin position="23"/>
        <end position="212"/>
    </location>
</feature>
<dbReference type="AlphaFoldDB" id="A0A0G2FBP3"/>
<evidence type="ECO:0000313" key="2">
    <source>
        <dbReference type="EMBL" id="KKY31586.1"/>
    </source>
</evidence>
<evidence type="ECO:0008006" key="4">
    <source>
        <dbReference type="Google" id="ProtNLM"/>
    </source>
</evidence>
<keyword evidence="1" id="KW-0732">Signal</keyword>
<dbReference type="Proteomes" id="UP000034680">
    <property type="component" value="Unassembled WGS sequence"/>
</dbReference>
<dbReference type="OrthoDB" id="5231604at2759"/>